<accession>A0A0F9I3A1</accession>
<dbReference type="EMBL" id="LAZR01022447">
    <property type="protein sequence ID" value="KKL81842.1"/>
    <property type="molecule type" value="Genomic_DNA"/>
</dbReference>
<gene>
    <name evidence="1" type="ORF">LCGC14_1990730</name>
</gene>
<protein>
    <submittedName>
        <fullName evidence="1">Uncharacterized protein</fullName>
    </submittedName>
</protein>
<name>A0A0F9I3A1_9ZZZZ</name>
<organism evidence="1">
    <name type="scientific">marine sediment metagenome</name>
    <dbReference type="NCBI Taxonomy" id="412755"/>
    <lineage>
        <taxon>unclassified sequences</taxon>
        <taxon>metagenomes</taxon>
        <taxon>ecological metagenomes</taxon>
    </lineage>
</organism>
<evidence type="ECO:0000313" key="1">
    <source>
        <dbReference type="EMBL" id="KKL81842.1"/>
    </source>
</evidence>
<proteinExistence type="predicted"/>
<reference evidence="1" key="1">
    <citation type="journal article" date="2015" name="Nature">
        <title>Complex archaea that bridge the gap between prokaryotes and eukaryotes.</title>
        <authorList>
            <person name="Spang A."/>
            <person name="Saw J.H."/>
            <person name="Jorgensen S.L."/>
            <person name="Zaremba-Niedzwiedzka K."/>
            <person name="Martijn J."/>
            <person name="Lind A.E."/>
            <person name="van Eijk R."/>
            <person name="Schleper C."/>
            <person name="Guy L."/>
            <person name="Ettema T.J."/>
        </authorList>
    </citation>
    <scope>NUCLEOTIDE SEQUENCE</scope>
</reference>
<dbReference type="AlphaFoldDB" id="A0A0F9I3A1"/>
<comment type="caution">
    <text evidence="1">The sequence shown here is derived from an EMBL/GenBank/DDBJ whole genome shotgun (WGS) entry which is preliminary data.</text>
</comment>
<sequence length="59" mass="6813">MWIMYSTSINNTGKIGKALREGFEPFAVTGDHPETIWFKKEVEEKDVIREVPSERSDPD</sequence>